<dbReference type="PATRIC" id="fig|162209.4.peg.3338"/>
<keyword evidence="1" id="KW-1133">Transmembrane helix</keyword>
<feature type="transmembrane region" description="Helical" evidence="1">
    <location>
        <begin position="62"/>
        <end position="83"/>
    </location>
</feature>
<keyword evidence="1" id="KW-0472">Membrane</keyword>
<dbReference type="EMBL" id="CP013652">
    <property type="protein sequence ID" value="ALS23490.1"/>
    <property type="molecule type" value="Genomic_DNA"/>
</dbReference>
<reference evidence="3" key="1">
    <citation type="submission" date="2015-12" db="EMBL/GenBank/DDBJ databases">
        <title>Complete genome sequences of two moderately thermophilic Paenibacillus species.</title>
        <authorList>
            <person name="Butler R.III."/>
            <person name="Wang J."/>
            <person name="Stark B.C."/>
            <person name="Pombert J.-F."/>
        </authorList>
    </citation>
    <scope>NUCLEOTIDE SEQUENCE [LARGE SCALE GENOMIC DNA]</scope>
    <source>
        <strain evidence="3">32O-Y</strain>
    </source>
</reference>
<organism evidence="2 3">
    <name type="scientific">Paenibacillus naphthalenovorans</name>
    <dbReference type="NCBI Taxonomy" id="162209"/>
    <lineage>
        <taxon>Bacteria</taxon>
        <taxon>Bacillati</taxon>
        <taxon>Bacillota</taxon>
        <taxon>Bacilli</taxon>
        <taxon>Bacillales</taxon>
        <taxon>Paenibacillaceae</taxon>
        <taxon>Paenibacillus</taxon>
    </lineage>
</organism>
<gene>
    <name evidence="2" type="ORF">IJ22_31200</name>
</gene>
<dbReference type="Gene3D" id="1.20.1250.20">
    <property type="entry name" value="MFS general substrate transporter like domains"/>
    <property type="match status" value="1"/>
</dbReference>
<name>A0A0U2L1K5_9BACL</name>
<sequence>MFLVFGMIVCTIGEMLLLPAIPTFFSERTGKSAPFYMGLSGGFGNVGRMTRPTICGNVYDHWGVLPVIVIGTLTSAVSLLFFLMHASLHKLSKENVSKGQVATY</sequence>
<proteinExistence type="predicted"/>
<dbReference type="KEGG" id="pnp:IJ22_31200"/>
<dbReference type="AlphaFoldDB" id="A0A0U2L1K5"/>
<keyword evidence="1" id="KW-0812">Transmembrane</keyword>
<dbReference type="RefSeq" id="WP_062409420.1">
    <property type="nucleotide sequence ID" value="NZ_CP013652.1"/>
</dbReference>
<reference evidence="2 3" key="2">
    <citation type="journal article" date="2016" name="Genome Announc.">
        <title>Complete Genome Sequences of Two Interactive Moderate Thermophiles, Paenibacillus napthalenovorans 32O-Y and Paenibacillus sp. 32O-W.</title>
        <authorList>
            <person name="Butler R.R.III."/>
            <person name="Wang J."/>
            <person name="Stark B.C."/>
            <person name="Pombert J.F."/>
        </authorList>
    </citation>
    <scope>NUCLEOTIDE SEQUENCE [LARGE SCALE GENOMIC DNA]</scope>
    <source>
        <strain evidence="2 3">32O-Y</strain>
    </source>
</reference>
<dbReference type="InterPro" id="IPR036259">
    <property type="entry name" value="MFS_trans_sf"/>
</dbReference>
<dbReference type="Proteomes" id="UP000061660">
    <property type="component" value="Chromosome"/>
</dbReference>
<dbReference type="SUPFAM" id="SSF103473">
    <property type="entry name" value="MFS general substrate transporter"/>
    <property type="match status" value="1"/>
</dbReference>
<evidence type="ECO:0000313" key="3">
    <source>
        <dbReference type="Proteomes" id="UP000061660"/>
    </source>
</evidence>
<dbReference type="OrthoDB" id="3268460at2"/>
<accession>A0A0U2L1K5</accession>
<evidence type="ECO:0000313" key="2">
    <source>
        <dbReference type="EMBL" id="ALS23490.1"/>
    </source>
</evidence>
<dbReference type="STRING" id="162209.IJ22_31200"/>
<evidence type="ECO:0000256" key="1">
    <source>
        <dbReference type="SAM" id="Phobius"/>
    </source>
</evidence>
<protein>
    <submittedName>
        <fullName evidence="2">Arabinose ABC transporter permease</fullName>
    </submittedName>
</protein>
<keyword evidence="3" id="KW-1185">Reference proteome</keyword>